<gene>
    <name evidence="2" type="ORF">SLS63_009336</name>
</gene>
<dbReference type="InterPro" id="IPR023753">
    <property type="entry name" value="FAD/NAD-binding_dom"/>
</dbReference>
<dbReference type="PANTHER" id="PTHR43735">
    <property type="entry name" value="APOPTOSIS-INDUCING FACTOR 1"/>
    <property type="match status" value="1"/>
</dbReference>
<reference evidence="2 3" key="1">
    <citation type="submission" date="2024-02" db="EMBL/GenBank/DDBJ databases">
        <title>De novo assembly and annotation of 12 fungi associated with fruit tree decline syndrome in Ontario, Canada.</title>
        <authorList>
            <person name="Sulman M."/>
            <person name="Ellouze W."/>
            <person name="Ilyukhin E."/>
        </authorList>
    </citation>
    <scope>NUCLEOTIDE SEQUENCE [LARGE SCALE GENOMIC DNA]</scope>
    <source>
        <strain evidence="2 3">M169</strain>
    </source>
</reference>
<name>A0ABR1P065_DIAER</name>
<dbReference type="Proteomes" id="UP001430848">
    <property type="component" value="Unassembled WGS sequence"/>
</dbReference>
<dbReference type="Gene3D" id="3.50.50.100">
    <property type="match status" value="1"/>
</dbReference>
<organism evidence="2 3">
    <name type="scientific">Diaporthe eres</name>
    <name type="common">Phomopsis oblonga</name>
    <dbReference type="NCBI Taxonomy" id="83184"/>
    <lineage>
        <taxon>Eukaryota</taxon>
        <taxon>Fungi</taxon>
        <taxon>Dikarya</taxon>
        <taxon>Ascomycota</taxon>
        <taxon>Pezizomycotina</taxon>
        <taxon>Sordariomycetes</taxon>
        <taxon>Sordariomycetidae</taxon>
        <taxon>Diaporthales</taxon>
        <taxon>Diaporthaceae</taxon>
        <taxon>Diaporthe</taxon>
        <taxon>Diaporthe eres species complex</taxon>
    </lineage>
</organism>
<sequence length="443" mass="47848">MAFIKFSFPFILSYGLKRLARRISAFLHALEYKPGPSPKTVVIVGGSFAGILLARQLCESLPTGYRVILVEKNTHFHYPFVFPRFSVVKGHESKAFIPYDEILYSGRKGVPQGIFERRCGVVTEVTRDSVKLASGEVISFEYLAIATGTSSPRPSKLASSDKHGACEELRNMQEQIQNAESIAVVGGGAVGVELVTDIKGWYPQKNVTLVHSRDRLMHAYGPRLHERAMEEMEKLGITVRLGQRPQIQFDGDEKTGKNATLVFPSGEVDKFGLVIPCTGQAPNTQFLASALSECVSKETGRILVAPSLQIKSSGGAIDNIFALGDVAESGGPKMARAAEGQSHIAASNIVSLIKSTTAPGIYRPVMAVEGAIKLTLGKVRNLNPTPARVPTDMFQSAVALYSEDGSGDDALISVNAGHEDGDIERGWKLLGAKYDEAVAVKEQ</sequence>
<evidence type="ECO:0000313" key="3">
    <source>
        <dbReference type="Proteomes" id="UP001430848"/>
    </source>
</evidence>
<accession>A0ABR1P065</accession>
<protein>
    <recommendedName>
        <fullName evidence="1">FAD/NAD(P)-binding domain-containing protein</fullName>
    </recommendedName>
</protein>
<dbReference type="SUPFAM" id="SSF51905">
    <property type="entry name" value="FAD/NAD(P)-binding domain"/>
    <property type="match status" value="1"/>
</dbReference>
<dbReference type="PRINTS" id="PR00368">
    <property type="entry name" value="FADPNR"/>
</dbReference>
<keyword evidence="3" id="KW-1185">Reference proteome</keyword>
<evidence type="ECO:0000313" key="2">
    <source>
        <dbReference type="EMBL" id="KAK7722055.1"/>
    </source>
</evidence>
<dbReference type="InterPro" id="IPR036188">
    <property type="entry name" value="FAD/NAD-bd_sf"/>
</dbReference>
<feature type="domain" description="FAD/NAD(P)-binding" evidence="1">
    <location>
        <begin position="40"/>
        <end position="341"/>
    </location>
</feature>
<comment type="caution">
    <text evidence="2">The sequence shown here is derived from an EMBL/GenBank/DDBJ whole genome shotgun (WGS) entry which is preliminary data.</text>
</comment>
<evidence type="ECO:0000259" key="1">
    <source>
        <dbReference type="Pfam" id="PF07992"/>
    </source>
</evidence>
<dbReference type="EMBL" id="JAKNSF020000067">
    <property type="protein sequence ID" value="KAK7722055.1"/>
    <property type="molecule type" value="Genomic_DNA"/>
</dbReference>
<dbReference type="Pfam" id="PF07992">
    <property type="entry name" value="Pyr_redox_2"/>
    <property type="match status" value="1"/>
</dbReference>
<dbReference type="PANTHER" id="PTHR43735:SF5">
    <property type="entry name" value="FAD_NAD(P)-BINDING DOMAIN-CONTAINING PROTEIN"/>
    <property type="match status" value="1"/>
</dbReference>
<proteinExistence type="predicted"/>
<dbReference type="PRINTS" id="PR00411">
    <property type="entry name" value="PNDRDTASEI"/>
</dbReference>